<dbReference type="PROSITE" id="PS00107">
    <property type="entry name" value="PROTEIN_KINASE_ATP"/>
    <property type="match status" value="1"/>
</dbReference>
<sequence length="345" mass="37586">MTYKSSHYRLRRIIIIALALVYCGCMPKCDGFASNIVAKPHQNKGVSMMTLSRLVETSGLALALLASTCTDARAAVLPNNILETPSAETQSQIWQLPNGSVELSNPLTSFSEYKLTNPILLGAGGGGAVFATHPMNDGSSTHNNDVAVKISWVRSASSVEHECKVLQELEVKHTRNVEWCVAMETYPPDIKRVMIALQPVVENAVSRVDKIIPDVQPLAVQAIVQTFIDMLHANVVTTDVQTLMDKETGKVLFIDLTEAQTMTTPTPSYLDLALASSFISEIVALVPTSLMDTASKTLVDELLALHSRGEYLSLPIYELLGEQEVLLNPKSAEIIDDVIVALQQQ</sequence>
<evidence type="ECO:0000313" key="2">
    <source>
        <dbReference type="EMBL" id="KAK1737984.1"/>
    </source>
</evidence>
<keyword evidence="1" id="KW-0547">Nucleotide-binding</keyword>
<evidence type="ECO:0000256" key="1">
    <source>
        <dbReference type="PROSITE-ProRule" id="PRU10141"/>
    </source>
</evidence>
<comment type="caution">
    <text evidence="2">The sequence shown here is derived from an EMBL/GenBank/DDBJ whole genome shotgun (WGS) entry which is preliminary data.</text>
</comment>
<evidence type="ECO:0008006" key="4">
    <source>
        <dbReference type="Google" id="ProtNLM"/>
    </source>
</evidence>
<protein>
    <recommendedName>
        <fullName evidence="4">Protein kinase domain-containing protein</fullName>
    </recommendedName>
</protein>
<feature type="binding site" evidence="1">
    <location>
        <position position="149"/>
    </location>
    <ligand>
        <name>ATP</name>
        <dbReference type="ChEBI" id="CHEBI:30616"/>
    </ligand>
</feature>
<name>A0AAD9D9N7_9STRA</name>
<reference evidence="2" key="1">
    <citation type="submission" date="2023-06" db="EMBL/GenBank/DDBJ databases">
        <title>Survivors Of The Sea: Transcriptome response of Skeletonema marinoi to long-term dormancy.</title>
        <authorList>
            <person name="Pinder M.I.M."/>
            <person name="Kourtchenko O."/>
            <person name="Robertson E.K."/>
            <person name="Larsson T."/>
            <person name="Maumus F."/>
            <person name="Osuna-Cruz C.M."/>
            <person name="Vancaester E."/>
            <person name="Stenow R."/>
            <person name="Vandepoele K."/>
            <person name="Ploug H."/>
            <person name="Bruchert V."/>
            <person name="Godhe A."/>
            <person name="Topel M."/>
        </authorList>
    </citation>
    <scope>NUCLEOTIDE SEQUENCE</scope>
    <source>
        <strain evidence="2">R05AC</strain>
    </source>
</reference>
<keyword evidence="3" id="KW-1185">Reference proteome</keyword>
<dbReference type="Proteomes" id="UP001224775">
    <property type="component" value="Unassembled WGS sequence"/>
</dbReference>
<dbReference type="AlphaFoldDB" id="A0AAD9D9N7"/>
<dbReference type="GO" id="GO:0005524">
    <property type="term" value="F:ATP binding"/>
    <property type="evidence" value="ECO:0007669"/>
    <property type="project" value="UniProtKB-UniRule"/>
</dbReference>
<evidence type="ECO:0000313" key="3">
    <source>
        <dbReference type="Proteomes" id="UP001224775"/>
    </source>
</evidence>
<keyword evidence="1" id="KW-0067">ATP-binding</keyword>
<accession>A0AAD9D9N7</accession>
<dbReference type="EMBL" id="JATAAI010000022">
    <property type="protein sequence ID" value="KAK1737984.1"/>
    <property type="molecule type" value="Genomic_DNA"/>
</dbReference>
<gene>
    <name evidence="2" type="ORF">QTG54_011278</name>
</gene>
<dbReference type="InterPro" id="IPR017441">
    <property type="entry name" value="Protein_kinase_ATP_BS"/>
</dbReference>
<proteinExistence type="predicted"/>
<organism evidence="2 3">
    <name type="scientific">Skeletonema marinoi</name>
    <dbReference type="NCBI Taxonomy" id="267567"/>
    <lineage>
        <taxon>Eukaryota</taxon>
        <taxon>Sar</taxon>
        <taxon>Stramenopiles</taxon>
        <taxon>Ochrophyta</taxon>
        <taxon>Bacillariophyta</taxon>
        <taxon>Coscinodiscophyceae</taxon>
        <taxon>Thalassiosirophycidae</taxon>
        <taxon>Thalassiosirales</taxon>
        <taxon>Skeletonemataceae</taxon>
        <taxon>Skeletonema</taxon>
        <taxon>Skeletonema marinoi-dohrnii complex</taxon>
    </lineage>
</organism>